<dbReference type="InterPro" id="IPR011701">
    <property type="entry name" value="MFS"/>
</dbReference>
<evidence type="ECO:0000256" key="4">
    <source>
        <dbReference type="ARBA" id="ARBA00022692"/>
    </source>
</evidence>
<sequence length="390" mass="41663">MRPLLEKISVLSLSFMLISTYSVSSAIPAMISFFANQGRSIQEVEFLITVTSLAIMVTLVGNRLLTRFLSERAIMSLGLILVAAGGGLPLLVQSYPLIFVGRIVLGLGLGMINARAINLVSLLYQGKERIQMMGLRGASEVLGSASLTAIVGLLLGLGWKWSFAIYFLALLILVLYHRFVPDLPEEKTLQGESDQKVKLDGSYIRLALGLALIAFFAINVNTSLLLKIPVMVQVANLGTPREASWVLSAMMLMGILAGLAFGWLLERLKGFLLPVSLLIFSVSILVTALAQNFFILAVVAVISGFFYSIILTLVFNNASENTPPQILNLVMTLVLLGCNLGGATSAFVPGLLAKLNPTASGAFGVYALIGIGLSLLVGLKSLSRKGSATL</sequence>
<feature type="transmembrane region" description="Helical" evidence="7">
    <location>
        <begin position="12"/>
        <end position="34"/>
    </location>
</feature>
<feature type="transmembrane region" description="Helical" evidence="7">
    <location>
        <begin position="46"/>
        <end position="65"/>
    </location>
</feature>
<dbReference type="PROSITE" id="PS50850">
    <property type="entry name" value="MFS"/>
    <property type="match status" value="1"/>
</dbReference>
<protein>
    <submittedName>
        <fullName evidence="9">MFS family permease</fullName>
    </submittedName>
</protein>
<dbReference type="Pfam" id="PF07690">
    <property type="entry name" value="MFS_1"/>
    <property type="match status" value="1"/>
</dbReference>
<proteinExistence type="predicted"/>
<organism evidence="9 10">
    <name type="scientific">Streptococcus rupicaprae</name>
    <dbReference type="NCBI Taxonomy" id="759619"/>
    <lineage>
        <taxon>Bacteria</taxon>
        <taxon>Bacillati</taxon>
        <taxon>Bacillota</taxon>
        <taxon>Bacilli</taxon>
        <taxon>Lactobacillales</taxon>
        <taxon>Streptococcaceae</taxon>
        <taxon>Streptococcus</taxon>
    </lineage>
</organism>
<evidence type="ECO:0000256" key="2">
    <source>
        <dbReference type="ARBA" id="ARBA00022448"/>
    </source>
</evidence>
<dbReference type="RefSeq" id="WP_354366016.1">
    <property type="nucleotide sequence ID" value="NZ_JBEPLO010000027.1"/>
</dbReference>
<feature type="domain" description="Major facilitator superfamily (MFS) profile" evidence="8">
    <location>
        <begin position="1"/>
        <end position="382"/>
    </location>
</feature>
<keyword evidence="5 7" id="KW-1133">Transmembrane helix</keyword>
<feature type="transmembrane region" description="Helical" evidence="7">
    <location>
        <begin position="326"/>
        <end position="348"/>
    </location>
</feature>
<feature type="transmembrane region" description="Helical" evidence="7">
    <location>
        <begin position="294"/>
        <end position="314"/>
    </location>
</feature>
<dbReference type="Gene3D" id="1.20.1250.20">
    <property type="entry name" value="MFS general substrate transporter like domains"/>
    <property type="match status" value="2"/>
</dbReference>
<evidence type="ECO:0000313" key="9">
    <source>
        <dbReference type="EMBL" id="MET3558907.1"/>
    </source>
</evidence>
<dbReference type="PANTHER" id="PTHR43124:SF3">
    <property type="entry name" value="CHLORAMPHENICOL EFFLUX PUMP RV0191"/>
    <property type="match status" value="1"/>
</dbReference>
<dbReference type="EMBL" id="JBEPLO010000027">
    <property type="protein sequence ID" value="MET3558907.1"/>
    <property type="molecule type" value="Genomic_DNA"/>
</dbReference>
<dbReference type="Proteomes" id="UP001549122">
    <property type="component" value="Unassembled WGS sequence"/>
</dbReference>
<comment type="caution">
    <text evidence="9">The sequence shown here is derived from an EMBL/GenBank/DDBJ whole genome shotgun (WGS) entry which is preliminary data.</text>
</comment>
<dbReference type="InterPro" id="IPR036259">
    <property type="entry name" value="MFS_trans_sf"/>
</dbReference>
<feature type="transmembrane region" description="Helical" evidence="7">
    <location>
        <begin position="360"/>
        <end position="379"/>
    </location>
</feature>
<feature type="transmembrane region" description="Helical" evidence="7">
    <location>
        <begin position="137"/>
        <end position="157"/>
    </location>
</feature>
<dbReference type="SUPFAM" id="SSF103473">
    <property type="entry name" value="MFS general substrate transporter"/>
    <property type="match status" value="1"/>
</dbReference>
<evidence type="ECO:0000256" key="5">
    <source>
        <dbReference type="ARBA" id="ARBA00022989"/>
    </source>
</evidence>
<feature type="transmembrane region" description="Helical" evidence="7">
    <location>
        <begin position="245"/>
        <end position="264"/>
    </location>
</feature>
<reference evidence="9 10" key="1">
    <citation type="submission" date="2024-06" db="EMBL/GenBank/DDBJ databases">
        <title>Genomic Encyclopedia of Type Strains, Phase IV (KMG-IV): sequencing the most valuable type-strain genomes for metagenomic binning, comparative biology and taxonomic classification.</title>
        <authorList>
            <person name="Goeker M."/>
        </authorList>
    </citation>
    <scope>NUCLEOTIDE SEQUENCE [LARGE SCALE GENOMIC DNA]</scope>
    <source>
        <strain evidence="9 10">DSM 28303</strain>
    </source>
</reference>
<feature type="transmembrane region" description="Helical" evidence="7">
    <location>
        <begin position="77"/>
        <end position="97"/>
    </location>
</feature>
<evidence type="ECO:0000256" key="3">
    <source>
        <dbReference type="ARBA" id="ARBA00022475"/>
    </source>
</evidence>
<keyword evidence="6 7" id="KW-0472">Membrane</keyword>
<feature type="transmembrane region" description="Helical" evidence="7">
    <location>
        <begin position="202"/>
        <end position="225"/>
    </location>
</feature>
<gene>
    <name evidence="9" type="ORF">ABID29_002035</name>
</gene>
<evidence type="ECO:0000256" key="7">
    <source>
        <dbReference type="SAM" id="Phobius"/>
    </source>
</evidence>
<feature type="transmembrane region" description="Helical" evidence="7">
    <location>
        <begin position="271"/>
        <end position="288"/>
    </location>
</feature>
<dbReference type="InterPro" id="IPR050189">
    <property type="entry name" value="MFS_Efflux_Transporters"/>
</dbReference>
<comment type="subcellular location">
    <subcellularLocation>
        <location evidence="1">Cell membrane</location>
        <topology evidence="1">Multi-pass membrane protein</topology>
    </subcellularLocation>
</comment>
<keyword evidence="10" id="KW-1185">Reference proteome</keyword>
<name>A0ABV2FK33_9STRE</name>
<keyword evidence="3" id="KW-1003">Cell membrane</keyword>
<evidence type="ECO:0000256" key="6">
    <source>
        <dbReference type="ARBA" id="ARBA00023136"/>
    </source>
</evidence>
<evidence type="ECO:0000256" key="1">
    <source>
        <dbReference type="ARBA" id="ARBA00004651"/>
    </source>
</evidence>
<dbReference type="InterPro" id="IPR020846">
    <property type="entry name" value="MFS_dom"/>
</dbReference>
<keyword evidence="2" id="KW-0813">Transport</keyword>
<evidence type="ECO:0000313" key="10">
    <source>
        <dbReference type="Proteomes" id="UP001549122"/>
    </source>
</evidence>
<feature type="transmembrane region" description="Helical" evidence="7">
    <location>
        <begin position="103"/>
        <end position="125"/>
    </location>
</feature>
<dbReference type="PANTHER" id="PTHR43124">
    <property type="entry name" value="PURINE EFFLUX PUMP PBUE"/>
    <property type="match status" value="1"/>
</dbReference>
<evidence type="ECO:0000259" key="8">
    <source>
        <dbReference type="PROSITE" id="PS50850"/>
    </source>
</evidence>
<keyword evidence="4 7" id="KW-0812">Transmembrane</keyword>
<feature type="transmembrane region" description="Helical" evidence="7">
    <location>
        <begin position="163"/>
        <end position="181"/>
    </location>
</feature>
<accession>A0ABV2FK33</accession>